<dbReference type="InterPro" id="IPR012677">
    <property type="entry name" value="Nucleotide-bd_a/b_plait_sf"/>
</dbReference>
<evidence type="ECO:0000259" key="2">
    <source>
        <dbReference type="PROSITE" id="PS50174"/>
    </source>
</evidence>
<feature type="region of interest" description="Disordered" evidence="1">
    <location>
        <begin position="218"/>
        <end position="237"/>
    </location>
</feature>
<organism evidence="3 4">
    <name type="scientific">Salinomyces thailandicus</name>
    <dbReference type="NCBI Taxonomy" id="706561"/>
    <lineage>
        <taxon>Eukaryota</taxon>
        <taxon>Fungi</taxon>
        <taxon>Dikarya</taxon>
        <taxon>Ascomycota</taxon>
        <taxon>Pezizomycotina</taxon>
        <taxon>Dothideomycetes</taxon>
        <taxon>Dothideomycetidae</taxon>
        <taxon>Mycosphaerellales</taxon>
        <taxon>Teratosphaeriaceae</taxon>
        <taxon>Salinomyces</taxon>
    </lineage>
</organism>
<keyword evidence="4" id="KW-1185">Reference proteome</keyword>
<evidence type="ECO:0000313" key="4">
    <source>
        <dbReference type="Proteomes" id="UP000308549"/>
    </source>
</evidence>
<feature type="region of interest" description="Disordered" evidence="1">
    <location>
        <begin position="243"/>
        <end position="286"/>
    </location>
</feature>
<feature type="compositionally biased region" description="Low complexity" evidence="1">
    <location>
        <begin position="381"/>
        <end position="393"/>
    </location>
</feature>
<feature type="region of interest" description="Disordered" evidence="1">
    <location>
        <begin position="316"/>
        <end position="475"/>
    </location>
</feature>
<dbReference type="OrthoDB" id="5411533at2759"/>
<feature type="compositionally biased region" description="Low complexity" evidence="1">
    <location>
        <begin position="316"/>
        <end position="326"/>
    </location>
</feature>
<evidence type="ECO:0000313" key="3">
    <source>
        <dbReference type="EMBL" id="TKA27236.1"/>
    </source>
</evidence>
<gene>
    <name evidence="3" type="ORF">B0A50_04573</name>
</gene>
<feature type="compositionally biased region" description="Low complexity" evidence="1">
    <location>
        <begin position="362"/>
        <end position="372"/>
    </location>
</feature>
<sequence length="573" mass="61503">MSEPPKKMRSLYAELLPEATISSAPVKYDAKDGGAGGKQQGQLAKKRDASLQFQPTIKRPQAPSKSNKPKQFPASSSSAHKSSSSNTAPLPGSTGTVGSTPTPAGLPEVPTQRSTIEDWYNPEDDAGYVYEENRARARREQREQKKKKPEARVVDWDDVYDLSTPNEYAKYKESDEQHRELRDWKAKLYYYKRSKNAKNSDENNQSIMVPKRAPIADFGPPAAFTPSPAIPPVDASGDDAYMRRMRMSGPSPAVQSSMPPPPPPAQQTFTPGVAPATASSGGEKKADVDIAAKQAKAVASIAEMKAKMAAVRAAGASTPSAPSTTAEITQVQPVEAMAPPPPPPVNEPGVTIAKAPVRYNVPPSAASEAPPDAQVPITTLSPSSNQPSKSGSGAHTKESYGQRLLRKQGWASGKGLGKEGEGITTALSVKPDKRKKLPDHEGGGFAAPKNMGKIVGGKRRKIEQDDEDDGGPGKLSEVVKLAGMCKGMDLDEEIQENNLYGEIGGQMGEFGQVERLVIWRQEQGGNDDVFVKFTSPMSALKCVQGSAEMMDIAGNSVVAKYHDKERFEEGDYE</sequence>
<name>A0A4U0TYW4_9PEZI</name>
<dbReference type="Proteomes" id="UP000308549">
    <property type="component" value="Unassembled WGS sequence"/>
</dbReference>
<dbReference type="PANTHER" id="PTHR13288">
    <property type="entry name" value="SPLICING FACTOR 45 SPF45"/>
    <property type="match status" value="1"/>
</dbReference>
<protein>
    <recommendedName>
        <fullName evidence="2">G-patch domain-containing protein</fullName>
    </recommendedName>
</protein>
<dbReference type="GO" id="GO:0071011">
    <property type="term" value="C:precatalytic spliceosome"/>
    <property type="evidence" value="ECO:0007669"/>
    <property type="project" value="TreeGrafter"/>
</dbReference>
<reference evidence="3 4" key="1">
    <citation type="submission" date="2017-03" db="EMBL/GenBank/DDBJ databases">
        <title>Genomes of endolithic fungi from Antarctica.</title>
        <authorList>
            <person name="Coleine C."/>
            <person name="Masonjones S."/>
            <person name="Stajich J.E."/>
        </authorList>
    </citation>
    <scope>NUCLEOTIDE SEQUENCE [LARGE SCALE GENOMIC DNA]</scope>
    <source>
        <strain evidence="3 4">CCFEE 6315</strain>
    </source>
</reference>
<dbReference type="PANTHER" id="PTHR13288:SF8">
    <property type="entry name" value="SPLICING FACTOR 45"/>
    <property type="match status" value="1"/>
</dbReference>
<feature type="compositionally biased region" description="Basic and acidic residues" evidence="1">
    <location>
        <begin position="131"/>
        <end position="143"/>
    </location>
</feature>
<feature type="domain" description="G-patch" evidence="2">
    <location>
        <begin position="397"/>
        <end position="448"/>
    </location>
</feature>
<proteinExistence type="predicted"/>
<dbReference type="Gene3D" id="3.30.70.330">
    <property type="match status" value="1"/>
</dbReference>
<dbReference type="GO" id="GO:0003676">
    <property type="term" value="F:nucleic acid binding"/>
    <property type="evidence" value="ECO:0007669"/>
    <property type="project" value="InterPro"/>
</dbReference>
<feature type="compositionally biased region" description="Low complexity" evidence="1">
    <location>
        <begin position="74"/>
        <end position="105"/>
    </location>
</feature>
<dbReference type="AlphaFoldDB" id="A0A4U0TYW4"/>
<accession>A0A4U0TYW4</accession>
<dbReference type="GO" id="GO:0045292">
    <property type="term" value="P:mRNA cis splicing, via spliceosome"/>
    <property type="evidence" value="ECO:0007669"/>
    <property type="project" value="InterPro"/>
</dbReference>
<evidence type="ECO:0000256" key="1">
    <source>
        <dbReference type="SAM" id="MobiDB-lite"/>
    </source>
</evidence>
<dbReference type="Pfam" id="PF01585">
    <property type="entry name" value="G-patch"/>
    <property type="match status" value="1"/>
</dbReference>
<dbReference type="PROSITE" id="PS50174">
    <property type="entry name" value="G_PATCH"/>
    <property type="match status" value="1"/>
</dbReference>
<comment type="caution">
    <text evidence="3">The sequence shown here is derived from an EMBL/GenBank/DDBJ whole genome shotgun (WGS) entry which is preliminary data.</text>
</comment>
<dbReference type="EMBL" id="NAJL01000024">
    <property type="protein sequence ID" value="TKA27236.1"/>
    <property type="molecule type" value="Genomic_DNA"/>
</dbReference>
<dbReference type="InterPro" id="IPR000467">
    <property type="entry name" value="G_patch_dom"/>
</dbReference>
<feature type="region of interest" description="Disordered" evidence="1">
    <location>
        <begin position="18"/>
        <end position="151"/>
    </location>
</feature>
<dbReference type="InterPro" id="IPR040052">
    <property type="entry name" value="RBM17"/>
</dbReference>
<dbReference type="SMART" id="SM00443">
    <property type="entry name" value="G_patch"/>
    <property type="match status" value="1"/>
</dbReference>